<accession>A0A6N8UAM6</accession>
<comment type="similarity">
    <text evidence="2 8">Belongs to the binding-protein-dependent transport system permease family. CysTW subfamily.</text>
</comment>
<feature type="transmembrane region" description="Helical" evidence="8">
    <location>
        <begin position="310"/>
        <end position="329"/>
    </location>
</feature>
<keyword evidence="3" id="KW-0813">Transport</keyword>
<dbReference type="Gene3D" id="1.10.3720.10">
    <property type="entry name" value="MetI-like"/>
    <property type="match status" value="1"/>
</dbReference>
<feature type="transmembrane region" description="Helical" evidence="8">
    <location>
        <begin position="265"/>
        <end position="282"/>
    </location>
</feature>
<evidence type="ECO:0000256" key="6">
    <source>
        <dbReference type="ARBA" id="ARBA00022989"/>
    </source>
</evidence>
<sequence>MKKCNIRKSDMALNGITYLASLLCELILLSVFVFTFSKGSSLINWDLLKNDYWSKNYIVESSADHNTASQYEKPDDLSHEAYFSRRWGIALVDHVSHEKEKQVLIEYIDPKSPFASVVDGSAGQNKGKELNLQVGMRLEKIDFEDQNGTAGITGTILSENAETVVKNLDQTAETLTSAYVKTAGGGIRGSIIATGYLILVSLLIALPIGIAAAIYLNEYATKNRVNQLIRTGIEMLTGVPSIIYGLMGVTVLFPITKAFGATTTNVLLGGITMSIILLPTIIRATEEALLVVPQNLRDASLALGANQSQTIFKIILPCAVPGILSGVLLSIGRVIGESAALIYTMGTFISDAPTLLTQGTSMAVHIWSIMSGEQPNFELASAISIILLIFVFLLNIGVKWISRRLQKEWH</sequence>
<keyword evidence="6 8" id="KW-1133">Transmembrane helix</keyword>
<dbReference type="InterPro" id="IPR005672">
    <property type="entry name" value="Phosphate_PstA"/>
</dbReference>
<evidence type="ECO:0000256" key="3">
    <source>
        <dbReference type="ARBA" id="ARBA00022448"/>
    </source>
</evidence>
<dbReference type="GO" id="GO:0005315">
    <property type="term" value="F:phosphate transmembrane transporter activity"/>
    <property type="evidence" value="ECO:0007669"/>
    <property type="project" value="InterPro"/>
</dbReference>
<dbReference type="SUPFAM" id="SSF161098">
    <property type="entry name" value="MetI-like"/>
    <property type="match status" value="1"/>
</dbReference>
<feature type="transmembrane region" description="Helical" evidence="8">
    <location>
        <begin position="235"/>
        <end position="253"/>
    </location>
</feature>
<dbReference type="AlphaFoldDB" id="A0A6N8UAM6"/>
<dbReference type="GO" id="GO:0035435">
    <property type="term" value="P:phosphate ion transmembrane transport"/>
    <property type="evidence" value="ECO:0007669"/>
    <property type="project" value="InterPro"/>
</dbReference>
<protein>
    <recommendedName>
        <fullName evidence="8">Phosphate transport system permease protein PstA</fullName>
    </recommendedName>
</protein>
<dbReference type="PROSITE" id="PS50928">
    <property type="entry name" value="ABC_TM1"/>
    <property type="match status" value="1"/>
</dbReference>
<comment type="caution">
    <text evidence="10">The sequence shown here is derived from an EMBL/GenBank/DDBJ whole genome shotgun (WGS) entry which is preliminary data.</text>
</comment>
<evidence type="ECO:0000256" key="5">
    <source>
        <dbReference type="ARBA" id="ARBA00022692"/>
    </source>
</evidence>
<gene>
    <name evidence="10" type="primary">pstA</name>
    <name evidence="10" type="ORF">GSF08_07555</name>
</gene>
<dbReference type="CDD" id="cd06261">
    <property type="entry name" value="TM_PBP2"/>
    <property type="match status" value="1"/>
</dbReference>
<dbReference type="Pfam" id="PF00528">
    <property type="entry name" value="BPD_transp_1"/>
    <property type="match status" value="1"/>
</dbReference>
<feature type="transmembrane region" description="Helical" evidence="8">
    <location>
        <begin position="379"/>
        <end position="398"/>
    </location>
</feature>
<dbReference type="GO" id="GO:0005886">
    <property type="term" value="C:plasma membrane"/>
    <property type="evidence" value="ECO:0007669"/>
    <property type="project" value="UniProtKB-SubCell"/>
</dbReference>
<dbReference type="Proteomes" id="UP000434036">
    <property type="component" value="Unassembled WGS sequence"/>
</dbReference>
<evidence type="ECO:0000256" key="1">
    <source>
        <dbReference type="ARBA" id="ARBA00004651"/>
    </source>
</evidence>
<reference evidence="10 11" key="1">
    <citation type="submission" date="2019-12" db="EMBL/GenBank/DDBJ databases">
        <authorList>
            <person name="Yang R."/>
        </authorList>
    </citation>
    <scope>NUCLEOTIDE SEQUENCE [LARGE SCALE GENOMIC DNA]</scope>
    <source>
        <strain evidence="10 11">DONG20-135</strain>
    </source>
</reference>
<feature type="transmembrane region" description="Helical" evidence="8">
    <location>
        <begin position="196"/>
        <end position="215"/>
    </location>
</feature>
<evidence type="ECO:0000256" key="7">
    <source>
        <dbReference type="ARBA" id="ARBA00023136"/>
    </source>
</evidence>
<evidence type="ECO:0000313" key="10">
    <source>
        <dbReference type="EMBL" id="MXQ73793.1"/>
    </source>
</evidence>
<dbReference type="InterPro" id="IPR000515">
    <property type="entry name" value="MetI-like"/>
</dbReference>
<evidence type="ECO:0000256" key="2">
    <source>
        <dbReference type="ARBA" id="ARBA00007069"/>
    </source>
</evidence>
<organism evidence="10 11">
    <name type="scientific">Copranaerobaculum intestinale</name>
    <dbReference type="NCBI Taxonomy" id="2692629"/>
    <lineage>
        <taxon>Bacteria</taxon>
        <taxon>Bacillati</taxon>
        <taxon>Bacillota</taxon>
        <taxon>Erysipelotrichia</taxon>
        <taxon>Erysipelotrichales</taxon>
        <taxon>Erysipelotrichaceae</taxon>
        <taxon>Copranaerobaculum</taxon>
    </lineage>
</organism>
<evidence type="ECO:0000259" key="9">
    <source>
        <dbReference type="PROSITE" id="PS50928"/>
    </source>
</evidence>
<dbReference type="NCBIfam" id="TIGR00974">
    <property type="entry name" value="3a0107s02c"/>
    <property type="match status" value="1"/>
</dbReference>
<keyword evidence="7 8" id="KW-0472">Membrane</keyword>
<keyword evidence="5 8" id="KW-0812">Transmembrane</keyword>
<reference evidence="10 11" key="2">
    <citation type="submission" date="2020-01" db="EMBL/GenBank/DDBJ databases">
        <title>Clostridiaceae sp. nov. isolated from the gut of human by culturomics.</title>
        <authorList>
            <person name="Chang Y."/>
        </authorList>
    </citation>
    <scope>NUCLEOTIDE SEQUENCE [LARGE SCALE GENOMIC DNA]</scope>
    <source>
        <strain evidence="10 11">DONG20-135</strain>
    </source>
</reference>
<keyword evidence="11" id="KW-1185">Reference proteome</keyword>
<keyword evidence="4 8" id="KW-1003">Cell membrane</keyword>
<dbReference type="PANTHER" id="PTHR43470">
    <property type="entry name" value="PHOSPHATE TRANSPORT SYSTEM PERMEASE PROTEIN PSTA-RELATED"/>
    <property type="match status" value="1"/>
</dbReference>
<evidence type="ECO:0000313" key="11">
    <source>
        <dbReference type="Proteomes" id="UP000434036"/>
    </source>
</evidence>
<name>A0A6N8UAM6_9FIRM</name>
<dbReference type="InterPro" id="IPR035906">
    <property type="entry name" value="MetI-like_sf"/>
</dbReference>
<proteinExistence type="inferred from homology"/>
<comment type="subcellular location">
    <subcellularLocation>
        <location evidence="1 8">Cell membrane</location>
        <topology evidence="1 8">Multi-pass membrane protein</topology>
    </subcellularLocation>
</comment>
<dbReference type="PANTHER" id="PTHR43470:SF3">
    <property type="entry name" value="PHOSPHATE TRANSPORT SYSTEM PERMEASE PROTEIN PSTA-RELATED"/>
    <property type="match status" value="1"/>
</dbReference>
<evidence type="ECO:0000256" key="8">
    <source>
        <dbReference type="RuleBase" id="RU363043"/>
    </source>
</evidence>
<dbReference type="EMBL" id="WUUQ01000002">
    <property type="protein sequence ID" value="MXQ73793.1"/>
    <property type="molecule type" value="Genomic_DNA"/>
</dbReference>
<feature type="transmembrane region" description="Helical" evidence="8">
    <location>
        <begin position="16"/>
        <end position="36"/>
    </location>
</feature>
<evidence type="ECO:0000256" key="4">
    <source>
        <dbReference type="ARBA" id="ARBA00022475"/>
    </source>
</evidence>
<feature type="domain" description="ABC transmembrane type-1" evidence="9">
    <location>
        <begin position="191"/>
        <end position="398"/>
    </location>
</feature>
<dbReference type="RefSeq" id="WP_160625202.1">
    <property type="nucleotide sequence ID" value="NZ_WUUQ01000002.1"/>
</dbReference>